<reference evidence="1 2" key="1">
    <citation type="journal article" date="2017" name="Front. Genet.">
        <title>Draft sequencing of the heterozygous diploid genome of Satsuma (Citrus unshiu Marc.) using a hybrid assembly approach.</title>
        <authorList>
            <person name="Shimizu T."/>
            <person name="Tanizawa Y."/>
            <person name="Mochizuki T."/>
            <person name="Nagasaki H."/>
            <person name="Yoshioka T."/>
            <person name="Toyoda A."/>
            <person name="Fujiyama A."/>
            <person name="Kaminuma E."/>
            <person name="Nakamura Y."/>
        </authorList>
    </citation>
    <scope>NUCLEOTIDE SEQUENCE [LARGE SCALE GENOMIC DNA]</scope>
    <source>
        <strain evidence="2">cv. Miyagawa wase</strain>
    </source>
</reference>
<comment type="caution">
    <text evidence="1">The sequence shown here is derived from an EMBL/GenBank/DDBJ whole genome shotgun (WGS) entry which is preliminary data.</text>
</comment>
<sequence>MAQKLEGIVSLATWKKQEDLINVFEVFISQLHLYPNPYSLLNGEATGVITQLYYSYSKSERQSSFSI</sequence>
<keyword evidence="2" id="KW-1185">Reference proteome</keyword>
<dbReference type="STRING" id="55188.A0A2H5N4N9"/>
<accession>A0A2H5N4N9</accession>
<dbReference type="AlphaFoldDB" id="A0A2H5N4N9"/>
<organism evidence="1 2">
    <name type="scientific">Citrus unshiu</name>
    <name type="common">Satsuma mandarin</name>
    <name type="synonym">Citrus nobilis var. unshiu</name>
    <dbReference type="NCBI Taxonomy" id="55188"/>
    <lineage>
        <taxon>Eukaryota</taxon>
        <taxon>Viridiplantae</taxon>
        <taxon>Streptophyta</taxon>
        <taxon>Embryophyta</taxon>
        <taxon>Tracheophyta</taxon>
        <taxon>Spermatophyta</taxon>
        <taxon>Magnoliopsida</taxon>
        <taxon>eudicotyledons</taxon>
        <taxon>Gunneridae</taxon>
        <taxon>Pentapetalae</taxon>
        <taxon>rosids</taxon>
        <taxon>malvids</taxon>
        <taxon>Sapindales</taxon>
        <taxon>Rutaceae</taxon>
        <taxon>Aurantioideae</taxon>
        <taxon>Citrus</taxon>
    </lineage>
</organism>
<gene>
    <name evidence="1" type="ORF">CUMW_277530</name>
</gene>
<proteinExistence type="predicted"/>
<evidence type="ECO:0000313" key="1">
    <source>
        <dbReference type="EMBL" id="GAY34927.1"/>
    </source>
</evidence>
<name>A0A2H5N4N9_CITUN</name>
<protein>
    <submittedName>
        <fullName evidence="1">Uncharacterized protein</fullName>
    </submittedName>
</protein>
<dbReference type="EMBL" id="BDQV01001817">
    <property type="protein sequence ID" value="GAY34927.1"/>
    <property type="molecule type" value="Genomic_DNA"/>
</dbReference>
<evidence type="ECO:0000313" key="2">
    <source>
        <dbReference type="Proteomes" id="UP000236630"/>
    </source>
</evidence>
<dbReference type="Proteomes" id="UP000236630">
    <property type="component" value="Unassembled WGS sequence"/>
</dbReference>